<protein>
    <recommendedName>
        <fullName evidence="1 7">Transcriptional regulator MraZ</fullName>
    </recommendedName>
</protein>
<keyword evidence="4 7" id="KW-0805">Transcription regulation</keyword>
<comment type="subcellular location">
    <subcellularLocation>
        <location evidence="7">Cytoplasm</location>
        <location evidence="7">Nucleoid</location>
    </subcellularLocation>
</comment>
<comment type="caution">
    <text evidence="10">The sequence shown here is derived from an EMBL/GenBank/DDBJ whole genome shotgun (WGS) entry which is preliminary data.</text>
</comment>
<dbReference type="InterPro" id="IPR035642">
    <property type="entry name" value="MraZ_N"/>
</dbReference>
<gene>
    <name evidence="7" type="primary">mraZ</name>
    <name evidence="10" type="ORF">D3874_05530</name>
</gene>
<evidence type="ECO:0000256" key="4">
    <source>
        <dbReference type="ARBA" id="ARBA00023015"/>
    </source>
</evidence>
<dbReference type="CDD" id="cd16320">
    <property type="entry name" value="MraZ_N"/>
    <property type="match status" value="1"/>
</dbReference>
<feature type="domain" description="SpoVT-AbrB" evidence="9">
    <location>
        <begin position="84"/>
        <end position="127"/>
    </location>
</feature>
<dbReference type="GO" id="GO:0003700">
    <property type="term" value="F:DNA-binding transcription factor activity"/>
    <property type="evidence" value="ECO:0007669"/>
    <property type="project" value="UniProtKB-UniRule"/>
</dbReference>
<evidence type="ECO:0000259" key="9">
    <source>
        <dbReference type="PROSITE" id="PS51740"/>
    </source>
</evidence>
<dbReference type="Proteomes" id="UP000284605">
    <property type="component" value="Unassembled WGS sequence"/>
</dbReference>
<dbReference type="GO" id="GO:2000143">
    <property type="term" value="P:negative regulation of DNA-templated transcription initiation"/>
    <property type="evidence" value="ECO:0007669"/>
    <property type="project" value="TreeGrafter"/>
</dbReference>
<dbReference type="InterPro" id="IPR035644">
    <property type="entry name" value="MraZ_C"/>
</dbReference>
<keyword evidence="5 7" id="KW-0238">DNA-binding</keyword>
<comment type="similarity">
    <text evidence="7">Belongs to the MraZ family.</text>
</comment>
<comment type="subunit">
    <text evidence="7">Forms oligomers.</text>
</comment>
<keyword evidence="11" id="KW-1185">Reference proteome</keyword>
<evidence type="ECO:0000256" key="2">
    <source>
        <dbReference type="ARBA" id="ARBA00022490"/>
    </source>
</evidence>
<dbReference type="OrthoDB" id="9807753at2"/>
<dbReference type="GO" id="GO:0009295">
    <property type="term" value="C:nucleoid"/>
    <property type="evidence" value="ECO:0007669"/>
    <property type="project" value="UniProtKB-SubCell"/>
</dbReference>
<dbReference type="GO" id="GO:0000976">
    <property type="term" value="F:transcription cis-regulatory region binding"/>
    <property type="evidence" value="ECO:0007669"/>
    <property type="project" value="TreeGrafter"/>
</dbReference>
<feature type="domain" description="SpoVT-AbrB" evidence="9">
    <location>
        <begin position="8"/>
        <end position="53"/>
    </location>
</feature>
<keyword evidence="2 7" id="KW-0963">Cytoplasm</keyword>
<evidence type="ECO:0000256" key="3">
    <source>
        <dbReference type="ARBA" id="ARBA00022737"/>
    </source>
</evidence>
<dbReference type="Gene3D" id="3.40.1550.20">
    <property type="entry name" value="Transcriptional regulator MraZ domain"/>
    <property type="match status" value="1"/>
</dbReference>
<dbReference type="InterPro" id="IPR037914">
    <property type="entry name" value="SpoVT-AbrB_sf"/>
</dbReference>
<dbReference type="Pfam" id="PF02381">
    <property type="entry name" value="MraZ"/>
    <property type="match status" value="1"/>
</dbReference>
<dbReference type="SUPFAM" id="SSF89447">
    <property type="entry name" value="AbrB/MazE/MraZ-like"/>
    <property type="match status" value="1"/>
</dbReference>
<evidence type="ECO:0000256" key="6">
    <source>
        <dbReference type="ARBA" id="ARBA00023163"/>
    </source>
</evidence>
<evidence type="ECO:0000256" key="5">
    <source>
        <dbReference type="ARBA" id="ARBA00023125"/>
    </source>
</evidence>
<name>A0A418W974_9PROT</name>
<dbReference type="CDD" id="cd16321">
    <property type="entry name" value="MraZ_C"/>
    <property type="match status" value="1"/>
</dbReference>
<dbReference type="PANTHER" id="PTHR34701">
    <property type="entry name" value="TRANSCRIPTIONAL REGULATOR MRAZ"/>
    <property type="match status" value="1"/>
</dbReference>
<keyword evidence="3" id="KW-0677">Repeat</keyword>
<feature type="region of interest" description="Disordered" evidence="8">
    <location>
        <begin position="140"/>
        <end position="159"/>
    </location>
</feature>
<proteinExistence type="inferred from homology"/>
<dbReference type="InterPro" id="IPR038619">
    <property type="entry name" value="MraZ_sf"/>
</dbReference>
<dbReference type="EMBL" id="QYUK01000011">
    <property type="protein sequence ID" value="RJF86548.1"/>
    <property type="molecule type" value="Genomic_DNA"/>
</dbReference>
<dbReference type="HAMAP" id="MF_01008">
    <property type="entry name" value="MraZ"/>
    <property type="match status" value="1"/>
</dbReference>
<evidence type="ECO:0000313" key="11">
    <source>
        <dbReference type="Proteomes" id="UP000284605"/>
    </source>
</evidence>
<evidence type="ECO:0000313" key="10">
    <source>
        <dbReference type="EMBL" id="RJF86548.1"/>
    </source>
</evidence>
<dbReference type="InterPro" id="IPR020603">
    <property type="entry name" value="MraZ_dom"/>
</dbReference>
<evidence type="ECO:0000256" key="1">
    <source>
        <dbReference type="ARBA" id="ARBA00013860"/>
    </source>
</evidence>
<evidence type="ECO:0000256" key="7">
    <source>
        <dbReference type="HAMAP-Rule" id="MF_01008"/>
    </source>
</evidence>
<dbReference type="RefSeq" id="WP_119777193.1">
    <property type="nucleotide sequence ID" value="NZ_QYUK01000011.1"/>
</dbReference>
<accession>A0A418W974</accession>
<dbReference type="GO" id="GO:0005737">
    <property type="term" value="C:cytoplasm"/>
    <property type="evidence" value="ECO:0007669"/>
    <property type="project" value="UniProtKB-UniRule"/>
</dbReference>
<evidence type="ECO:0000256" key="8">
    <source>
        <dbReference type="SAM" id="MobiDB-lite"/>
    </source>
</evidence>
<organism evidence="10 11">
    <name type="scientific">Oleomonas cavernae</name>
    <dbReference type="NCBI Taxonomy" id="2320859"/>
    <lineage>
        <taxon>Bacteria</taxon>
        <taxon>Pseudomonadati</taxon>
        <taxon>Pseudomonadota</taxon>
        <taxon>Alphaproteobacteria</taxon>
        <taxon>Acetobacterales</taxon>
        <taxon>Acetobacteraceae</taxon>
        <taxon>Oleomonas</taxon>
    </lineage>
</organism>
<dbReference type="InterPro" id="IPR007159">
    <property type="entry name" value="SpoVT-AbrB_dom"/>
</dbReference>
<sequence length="159" mass="16941">MLALFTSTYTNKVDKKGRVSVPAPFRTLAAAQGFQGIYVYPSLDFPAIDGAGLTYFERLAAAVDDLAPFSAEREAFSTAIFGASHQLAFDPEGRISLPEGLMAHAGITESLVFVGLGQQFRIWEPAAFAQMNAQAAQITRESRGRLNWPGRGANGGGAA</sequence>
<dbReference type="InterPro" id="IPR003444">
    <property type="entry name" value="MraZ"/>
</dbReference>
<dbReference type="AlphaFoldDB" id="A0A418W974"/>
<keyword evidence="6 7" id="KW-0804">Transcription</keyword>
<reference evidence="10 11" key="1">
    <citation type="submission" date="2018-09" db="EMBL/GenBank/DDBJ databases">
        <authorList>
            <person name="Zhu H."/>
        </authorList>
    </citation>
    <scope>NUCLEOTIDE SEQUENCE [LARGE SCALE GENOMIC DNA]</scope>
    <source>
        <strain evidence="10 11">K1W22B-8</strain>
    </source>
</reference>
<dbReference type="PROSITE" id="PS51740">
    <property type="entry name" value="SPOVT_ABRB"/>
    <property type="match status" value="2"/>
</dbReference>
<dbReference type="PANTHER" id="PTHR34701:SF1">
    <property type="entry name" value="TRANSCRIPTIONAL REGULATOR MRAZ"/>
    <property type="match status" value="1"/>
</dbReference>